<evidence type="ECO:0000313" key="18">
    <source>
        <dbReference type="Proteomes" id="UP000623842"/>
    </source>
</evidence>
<comment type="caution">
    <text evidence="17">The sequence shown here is derived from an EMBL/GenBank/DDBJ whole genome shotgun (WGS) entry which is preliminary data.</text>
</comment>
<dbReference type="SMART" id="SM00388">
    <property type="entry name" value="HisKA"/>
    <property type="match status" value="1"/>
</dbReference>
<dbReference type="SUPFAM" id="SSF47384">
    <property type="entry name" value="Homodimeric domain of signal transducing histidine kinase"/>
    <property type="match status" value="1"/>
</dbReference>
<dbReference type="PANTHER" id="PTHR43047">
    <property type="entry name" value="TWO-COMPONENT HISTIDINE PROTEIN KINASE"/>
    <property type="match status" value="1"/>
</dbReference>
<dbReference type="EC" id="2.7.13.3" evidence="3"/>
<feature type="modified residue" description="4-aspartylphosphate" evidence="13">
    <location>
        <position position="674"/>
    </location>
</feature>
<dbReference type="PRINTS" id="PR00344">
    <property type="entry name" value="BCTRLSENSOR"/>
</dbReference>
<dbReference type="CDD" id="cd16922">
    <property type="entry name" value="HATPase_EvgS-ArcB-TorS-like"/>
    <property type="match status" value="1"/>
</dbReference>
<keyword evidence="8" id="KW-0418">Kinase</keyword>
<evidence type="ECO:0000256" key="7">
    <source>
        <dbReference type="ARBA" id="ARBA00022741"/>
    </source>
</evidence>
<evidence type="ECO:0000256" key="12">
    <source>
        <dbReference type="ARBA" id="ARBA00023136"/>
    </source>
</evidence>
<sequence length="742" mass="82570">MSITAHAKEEVVLQLKWLHQFQFAGFYMAQEKGFYDEAGFNVEIRERDINQSPVDQVLAGDATFGISDSSIVLNRLKGKPVVALAAIFQNSPLVLATLASSNIRRPEDLIGKSVMYQRGVDGAVLTAMFKRQGIAPTDFTQVEHSFNNQDLLDGKTDAISVYLTNQPYWFSSQGVEINIIDPVNYGVDFYGDLIFTRQDYVEQHPERVKAFVEASIKGWRYALLNPEATINLILTKYAGRHTKQHLEYEAKHTAPLIKSRVMPIGTIYKERFNQIAKVYKDLNMAPANAEIDGLVFDINQLEESQLNRYFIVSLVASAVLLLALLILYVFNLRLSSLVKSKTQALQTSNASLAEKIEQIAEKNQALTQAKIKAEVANKAKGEFVANMSHEIRTPLNGIYGSLQLIKQADMPEDCIDLIDQAITSGKSLLAVINDILDFSKIDAGKLHIEQRPFSLNQCIDNVVADVAFEAQKKGISIEVLKEHTHDYWIGDMARIKQVLLNLLSNGIKFTEAGFVQLAVYSNTTSEQSSIEFIVEDSGIGMSSEMLAKLYQRFEQADSSITRKFGGTGLGMAITYSLVTLMDGQIEAQSSEGKGSRFKVTLPLTSTESLPENISVVDLPSLVNKKILIVEDNRINQTIVQKMLKDSGGELFVAHNGAQGIEMYNECQPDLILMDIQMPVLDGVSACKHIRVTDKSVPIIALTANVMREDILLYKEVGFNECVAKPIEISELNKLLCHYFANQ</sequence>
<name>A0A919EMG8_9GAMM</name>
<dbReference type="Gene3D" id="3.40.50.2300">
    <property type="match status" value="1"/>
</dbReference>
<keyword evidence="10 14" id="KW-1133">Transmembrane helix</keyword>
<dbReference type="CDD" id="cd00082">
    <property type="entry name" value="HisKA"/>
    <property type="match status" value="1"/>
</dbReference>
<dbReference type="GO" id="GO:0000155">
    <property type="term" value="F:phosphorelay sensor kinase activity"/>
    <property type="evidence" value="ECO:0007669"/>
    <property type="project" value="InterPro"/>
</dbReference>
<dbReference type="InterPro" id="IPR036097">
    <property type="entry name" value="HisK_dim/P_sf"/>
</dbReference>
<evidence type="ECO:0000256" key="13">
    <source>
        <dbReference type="PROSITE-ProRule" id="PRU00169"/>
    </source>
</evidence>
<dbReference type="CDD" id="cd17546">
    <property type="entry name" value="REC_hyHK_CKI1_RcsC-like"/>
    <property type="match status" value="1"/>
</dbReference>
<keyword evidence="9" id="KW-0067">ATP-binding</keyword>
<evidence type="ECO:0000256" key="5">
    <source>
        <dbReference type="ARBA" id="ARBA00022679"/>
    </source>
</evidence>
<accession>A0A919EMG8</accession>
<evidence type="ECO:0000256" key="2">
    <source>
        <dbReference type="ARBA" id="ARBA00004370"/>
    </source>
</evidence>
<dbReference type="AlphaFoldDB" id="A0A919EMG8"/>
<comment type="catalytic activity">
    <reaction evidence="1">
        <text>ATP + protein L-histidine = ADP + protein N-phospho-L-histidine.</text>
        <dbReference type="EC" id="2.7.13.3"/>
    </reaction>
</comment>
<dbReference type="InterPro" id="IPR036890">
    <property type="entry name" value="HATPase_C_sf"/>
</dbReference>
<dbReference type="InterPro" id="IPR003594">
    <property type="entry name" value="HATPase_dom"/>
</dbReference>
<dbReference type="Proteomes" id="UP000623842">
    <property type="component" value="Unassembled WGS sequence"/>
</dbReference>
<dbReference type="Pfam" id="PF00072">
    <property type="entry name" value="Response_reg"/>
    <property type="match status" value="1"/>
</dbReference>
<keyword evidence="4 13" id="KW-0597">Phosphoprotein</keyword>
<dbReference type="InterPro" id="IPR015168">
    <property type="entry name" value="SsuA/THI5"/>
</dbReference>
<dbReference type="InterPro" id="IPR011006">
    <property type="entry name" value="CheY-like_superfamily"/>
</dbReference>
<dbReference type="SUPFAM" id="SSF52172">
    <property type="entry name" value="CheY-like"/>
    <property type="match status" value="1"/>
</dbReference>
<evidence type="ECO:0000256" key="6">
    <source>
        <dbReference type="ARBA" id="ARBA00022692"/>
    </source>
</evidence>
<dbReference type="EMBL" id="BNCK01000009">
    <property type="protein sequence ID" value="GHG02848.1"/>
    <property type="molecule type" value="Genomic_DNA"/>
</dbReference>
<protein>
    <recommendedName>
        <fullName evidence="3">histidine kinase</fullName>
        <ecNumber evidence="3">2.7.13.3</ecNumber>
    </recommendedName>
</protein>
<dbReference type="InterPro" id="IPR004358">
    <property type="entry name" value="Sig_transdc_His_kin-like_C"/>
</dbReference>
<dbReference type="PROSITE" id="PS50109">
    <property type="entry name" value="HIS_KIN"/>
    <property type="match status" value="1"/>
</dbReference>
<keyword evidence="12 14" id="KW-0472">Membrane</keyword>
<dbReference type="InterPro" id="IPR003661">
    <property type="entry name" value="HisK_dim/P_dom"/>
</dbReference>
<dbReference type="Gene3D" id="1.10.287.130">
    <property type="match status" value="1"/>
</dbReference>
<dbReference type="Gene3D" id="3.30.565.10">
    <property type="entry name" value="Histidine kinase-like ATPase, C-terminal domain"/>
    <property type="match status" value="1"/>
</dbReference>
<evidence type="ECO:0000256" key="11">
    <source>
        <dbReference type="ARBA" id="ARBA00023012"/>
    </source>
</evidence>
<organism evidence="17 18">
    <name type="scientific">Thalassotalea marina</name>
    <dbReference type="NCBI Taxonomy" id="1673741"/>
    <lineage>
        <taxon>Bacteria</taxon>
        <taxon>Pseudomonadati</taxon>
        <taxon>Pseudomonadota</taxon>
        <taxon>Gammaproteobacteria</taxon>
        <taxon>Alteromonadales</taxon>
        <taxon>Colwelliaceae</taxon>
        <taxon>Thalassotalea</taxon>
    </lineage>
</organism>
<dbReference type="GO" id="GO:0005524">
    <property type="term" value="F:ATP binding"/>
    <property type="evidence" value="ECO:0007669"/>
    <property type="project" value="UniProtKB-KW"/>
</dbReference>
<evidence type="ECO:0000256" key="1">
    <source>
        <dbReference type="ARBA" id="ARBA00000085"/>
    </source>
</evidence>
<dbReference type="SUPFAM" id="SSF53850">
    <property type="entry name" value="Periplasmic binding protein-like II"/>
    <property type="match status" value="1"/>
</dbReference>
<evidence type="ECO:0000256" key="14">
    <source>
        <dbReference type="SAM" id="Phobius"/>
    </source>
</evidence>
<proteinExistence type="predicted"/>
<keyword evidence="6 14" id="KW-0812">Transmembrane</keyword>
<feature type="transmembrane region" description="Helical" evidence="14">
    <location>
        <begin position="309"/>
        <end position="330"/>
    </location>
</feature>
<evidence type="ECO:0000256" key="8">
    <source>
        <dbReference type="ARBA" id="ARBA00022777"/>
    </source>
</evidence>
<dbReference type="GO" id="GO:0016020">
    <property type="term" value="C:membrane"/>
    <property type="evidence" value="ECO:0007669"/>
    <property type="project" value="UniProtKB-SubCell"/>
</dbReference>
<evidence type="ECO:0000256" key="4">
    <source>
        <dbReference type="ARBA" id="ARBA00022553"/>
    </source>
</evidence>
<evidence type="ECO:0000256" key="3">
    <source>
        <dbReference type="ARBA" id="ARBA00012438"/>
    </source>
</evidence>
<dbReference type="SMART" id="SM00387">
    <property type="entry name" value="HATPase_c"/>
    <property type="match status" value="1"/>
</dbReference>
<feature type="domain" description="Histidine kinase" evidence="15">
    <location>
        <begin position="386"/>
        <end position="605"/>
    </location>
</feature>
<evidence type="ECO:0000313" key="17">
    <source>
        <dbReference type="EMBL" id="GHG02848.1"/>
    </source>
</evidence>
<gene>
    <name evidence="17" type="ORF">GCM10017161_34800</name>
</gene>
<keyword evidence="11" id="KW-0902">Two-component regulatory system</keyword>
<evidence type="ECO:0000259" key="15">
    <source>
        <dbReference type="PROSITE" id="PS50109"/>
    </source>
</evidence>
<comment type="subcellular location">
    <subcellularLocation>
        <location evidence="2">Membrane</location>
    </subcellularLocation>
</comment>
<dbReference type="Pfam" id="PF02518">
    <property type="entry name" value="HATPase_c"/>
    <property type="match status" value="1"/>
</dbReference>
<keyword evidence="18" id="KW-1185">Reference proteome</keyword>
<dbReference type="SUPFAM" id="SSF55874">
    <property type="entry name" value="ATPase domain of HSP90 chaperone/DNA topoisomerase II/histidine kinase"/>
    <property type="match status" value="1"/>
</dbReference>
<dbReference type="InterPro" id="IPR005467">
    <property type="entry name" value="His_kinase_dom"/>
</dbReference>
<dbReference type="PROSITE" id="PS50110">
    <property type="entry name" value="RESPONSE_REGULATORY"/>
    <property type="match status" value="1"/>
</dbReference>
<dbReference type="Pfam" id="PF00512">
    <property type="entry name" value="HisKA"/>
    <property type="match status" value="1"/>
</dbReference>
<evidence type="ECO:0000256" key="10">
    <source>
        <dbReference type="ARBA" id="ARBA00022989"/>
    </source>
</evidence>
<dbReference type="FunFam" id="3.30.565.10:FF:000010">
    <property type="entry name" value="Sensor histidine kinase RcsC"/>
    <property type="match status" value="1"/>
</dbReference>
<reference evidence="17" key="1">
    <citation type="journal article" date="2014" name="Int. J. Syst. Evol. Microbiol.">
        <title>Complete genome sequence of Corynebacterium casei LMG S-19264T (=DSM 44701T), isolated from a smear-ripened cheese.</title>
        <authorList>
            <consortium name="US DOE Joint Genome Institute (JGI-PGF)"/>
            <person name="Walter F."/>
            <person name="Albersmeier A."/>
            <person name="Kalinowski J."/>
            <person name="Ruckert C."/>
        </authorList>
    </citation>
    <scope>NUCLEOTIDE SEQUENCE</scope>
    <source>
        <strain evidence="17">KCTC 42731</strain>
    </source>
</reference>
<evidence type="ECO:0000256" key="9">
    <source>
        <dbReference type="ARBA" id="ARBA00022840"/>
    </source>
</evidence>
<feature type="domain" description="Response regulatory" evidence="16">
    <location>
        <begin position="625"/>
        <end position="739"/>
    </location>
</feature>
<dbReference type="PANTHER" id="PTHR43047:SF78">
    <property type="entry name" value="SENSORY_REGULATORY PROTEIN RPFC"/>
    <property type="match status" value="1"/>
</dbReference>
<dbReference type="InterPro" id="IPR001789">
    <property type="entry name" value="Sig_transdc_resp-reg_receiver"/>
</dbReference>
<dbReference type="SMART" id="SM00448">
    <property type="entry name" value="REC"/>
    <property type="match status" value="1"/>
</dbReference>
<dbReference type="Gene3D" id="3.40.190.10">
    <property type="entry name" value="Periplasmic binding protein-like II"/>
    <property type="match status" value="2"/>
</dbReference>
<evidence type="ECO:0000259" key="16">
    <source>
        <dbReference type="PROSITE" id="PS50110"/>
    </source>
</evidence>
<reference evidence="17" key="2">
    <citation type="submission" date="2020-09" db="EMBL/GenBank/DDBJ databases">
        <authorList>
            <person name="Sun Q."/>
            <person name="Kim S."/>
        </authorList>
    </citation>
    <scope>NUCLEOTIDE SEQUENCE</scope>
    <source>
        <strain evidence="17">KCTC 42731</strain>
    </source>
</reference>
<dbReference type="Pfam" id="PF09084">
    <property type="entry name" value="NMT1"/>
    <property type="match status" value="1"/>
</dbReference>
<keyword evidence="5" id="KW-0808">Transferase</keyword>
<dbReference type="FunFam" id="1.10.287.130:FF:000004">
    <property type="entry name" value="Ethylene receptor 1"/>
    <property type="match status" value="1"/>
</dbReference>
<keyword evidence="7" id="KW-0547">Nucleotide-binding</keyword>